<dbReference type="AlphaFoldDB" id="A0A166G367"/>
<gene>
    <name evidence="2" type="ORF">SISSUDRAFT_351717</name>
</gene>
<organism evidence="2 3">
    <name type="scientific">Sistotremastrum suecicum HHB10207 ss-3</name>
    <dbReference type="NCBI Taxonomy" id="1314776"/>
    <lineage>
        <taxon>Eukaryota</taxon>
        <taxon>Fungi</taxon>
        <taxon>Dikarya</taxon>
        <taxon>Basidiomycota</taxon>
        <taxon>Agaricomycotina</taxon>
        <taxon>Agaricomycetes</taxon>
        <taxon>Sistotremastrales</taxon>
        <taxon>Sistotremastraceae</taxon>
        <taxon>Sistotremastrum</taxon>
    </lineage>
</organism>
<keyword evidence="3" id="KW-1185">Reference proteome</keyword>
<dbReference type="EMBL" id="KV428023">
    <property type="protein sequence ID" value="KZT41262.1"/>
    <property type="molecule type" value="Genomic_DNA"/>
</dbReference>
<name>A0A166G367_9AGAM</name>
<evidence type="ECO:0000313" key="3">
    <source>
        <dbReference type="Proteomes" id="UP000076798"/>
    </source>
</evidence>
<sequence length="188" mass="21140">MDKAWQTLPRRLSRRRTSGAHARRLKRKNLRHRQRTSFVTYARRNSAPELDCLRTFGKPDMPWLLQPRNPRVSGRKNRPRLRGRAVGRASRETTWTFGANAGFSAPSAYSIDGIVSASIRSASICFKGVWACGLSPWCRNSWPDASWPQLSVGINPNSGCFDITNDFNDPVRADTGANERNARGKVPT</sequence>
<feature type="compositionally biased region" description="Basic residues" evidence="1">
    <location>
        <begin position="73"/>
        <end position="85"/>
    </location>
</feature>
<evidence type="ECO:0000256" key="1">
    <source>
        <dbReference type="SAM" id="MobiDB-lite"/>
    </source>
</evidence>
<reference evidence="2 3" key="1">
    <citation type="journal article" date="2016" name="Mol. Biol. Evol.">
        <title>Comparative Genomics of Early-Diverging Mushroom-Forming Fungi Provides Insights into the Origins of Lignocellulose Decay Capabilities.</title>
        <authorList>
            <person name="Nagy L.G."/>
            <person name="Riley R."/>
            <person name="Tritt A."/>
            <person name="Adam C."/>
            <person name="Daum C."/>
            <person name="Floudas D."/>
            <person name="Sun H."/>
            <person name="Yadav J.S."/>
            <person name="Pangilinan J."/>
            <person name="Larsson K.H."/>
            <person name="Matsuura K."/>
            <person name="Barry K."/>
            <person name="Labutti K."/>
            <person name="Kuo R."/>
            <person name="Ohm R.A."/>
            <person name="Bhattacharya S.S."/>
            <person name="Shirouzu T."/>
            <person name="Yoshinaga Y."/>
            <person name="Martin F.M."/>
            <person name="Grigoriev I.V."/>
            <person name="Hibbett D.S."/>
        </authorList>
    </citation>
    <scope>NUCLEOTIDE SEQUENCE [LARGE SCALE GENOMIC DNA]</scope>
    <source>
        <strain evidence="2 3">HHB10207 ss-3</strain>
    </source>
</reference>
<feature type="region of interest" description="Disordered" evidence="1">
    <location>
        <begin position="68"/>
        <end position="87"/>
    </location>
</feature>
<dbReference type="Proteomes" id="UP000076798">
    <property type="component" value="Unassembled WGS sequence"/>
</dbReference>
<evidence type="ECO:0000313" key="2">
    <source>
        <dbReference type="EMBL" id="KZT41262.1"/>
    </source>
</evidence>
<feature type="region of interest" description="Disordered" evidence="1">
    <location>
        <begin position="1"/>
        <end position="28"/>
    </location>
</feature>
<protein>
    <submittedName>
        <fullName evidence="2">Uncharacterized protein</fullName>
    </submittedName>
</protein>
<proteinExistence type="predicted"/>
<feature type="compositionally biased region" description="Basic residues" evidence="1">
    <location>
        <begin position="11"/>
        <end position="28"/>
    </location>
</feature>
<accession>A0A166G367</accession>